<keyword evidence="1 2" id="KW-0732">Signal</keyword>
<evidence type="ECO:0000256" key="1">
    <source>
        <dbReference type="ARBA" id="ARBA00022729"/>
    </source>
</evidence>
<dbReference type="PROSITE" id="PS51318">
    <property type="entry name" value="TAT"/>
    <property type="match status" value="1"/>
</dbReference>
<dbReference type="PANTHER" id="PTHR31284:SF10">
    <property type="entry name" value="ACID PHOSPHATASE-LIKE PROTEIN"/>
    <property type="match status" value="1"/>
</dbReference>
<protein>
    <recommendedName>
        <fullName evidence="5">HAD superfamily, subfamily IIIB (Acid phosphatase)</fullName>
    </recommendedName>
</protein>
<dbReference type="EMBL" id="BOMB01000024">
    <property type="protein sequence ID" value="GID13425.1"/>
    <property type="molecule type" value="Genomic_DNA"/>
</dbReference>
<dbReference type="SUPFAM" id="SSF56784">
    <property type="entry name" value="HAD-like"/>
    <property type="match status" value="1"/>
</dbReference>
<dbReference type="InterPro" id="IPR036412">
    <property type="entry name" value="HAD-like_sf"/>
</dbReference>
<proteinExistence type="predicted"/>
<dbReference type="InterPro" id="IPR005519">
    <property type="entry name" value="Acid_phosphat_B-like"/>
</dbReference>
<dbReference type="RefSeq" id="WP_203660449.1">
    <property type="nucleotide sequence ID" value="NZ_BAAAZM010000011.1"/>
</dbReference>
<evidence type="ECO:0000256" key="2">
    <source>
        <dbReference type="SAM" id="SignalP"/>
    </source>
</evidence>
<gene>
    <name evidence="3" type="ORF">Aru02nite_43140</name>
</gene>
<dbReference type="Proteomes" id="UP000612808">
    <property type="component" value="Unassembled WGS sequence"/>
</dbReference>
<dbReference type="AlphaFoldDB" id="A0A8J3J2L3"/>
<feature type="signal peptide" evidence="2">
    <location>
        <begin position="1"/>
        <end position="27"/>
    </location>
</feature>
<keyword evidence="4" id="KW-1185">Reference proteome</keyword>
<dbReference type="Pfam" id="PF03767">
    <property type="entry name" value="Acid_phosphat_B"/>
    <property type="match status" value="1"/>
</dbReference>
<dbReference type="PANTHER" id="PTHR31284">
    <property type="entry name" value="ACID PHOSPHATASE-LIKE PROTEIN"/>
    <property type="match status" value="1"/>
</dbReference>
<sequence>MRKPTRPRLLAAAVALGAALVVGVAGASAGSADQTGAGSGAPRHDSQIDNLGLVKNQIKAYYGDSGDSKASPDSNYARDAKRVESQLSTWLRTHRHGDKPAVVFDVDDTTLLNYTYEASHDFGYDPTTNAQCVAAKCFPAVFGMVDVVTWATDHGFAVFYVTGRPATQQDDTLANLAQVGFPKPTGIYTKVKTAPYPPYLPCSPNCSTVEYKSGTRAHIEDEGYTIVANVGDQYSDLKGGHAERTFKMPNPMYYLP</sequence>
<organism evidence="3 4">
    <name type="scientific">Actinocatenispora rupis</name>
    <dbReference type="NCBI Taxonomy" id="519421"/>
    <lineage>
        <taxon>Bacteria</taxon>
        <taxon>Bacillati</taxon>
        <taxon>Actinomycetota</taxon>
        <taxon>Actinomycetes</taxon>
        <taxon>Micromonosporales</taxon>
        <taxon>Micromonosporaceae</taxon>
        <taxon>Actinocatenispora</taxon>
    </lineage>
</organism>
<evidence type="ECO:0008006" key="5">
    <source>
        <dbReference type="Google" id="ProtNLM"/>
    </source>
</evidence>
<dbReference type="InterPro" id="IPR023214">
    <property type="entry name" value="HAD_sf"/>
</dbReference>
<reference evidence="3" key="1">
    <citation type="submission" date="2021-01" db="EMBL/GenBank/DDBJ databases">
        <title>Whole genome shotgun sequence of Actinocatenispora rupis NBRC 107355.</title>
        <authorList>
            <person name="Komaki H."/>
            <person name="Tamura T."/>
        </authorList>
    </citation>
    <scope>NUCLEOTIDE SEQUENCE</scope>
    <source>
        <strain evidence="3">NBRC 107355</strain>
    </source>
</reference>
<dbReference type="Gene3D" id="3.40.50.1000">
    <property type="entry name" value="HAD superfamily/HAD-like"/>
    <property type="match status" value="1"/>
</dbReference>
<feature type="chain" id="PRO_5035150482" description="HAD superfamily, subfamily IIIB (Acid phosphatase)" evidence="2">
    <location>
        <begin position="28"/>
        <end position="256"/>
    </location>
</feature>
<evidence type="ECO:0000313" key="4">
    <source>
        <dbReference type="Proteomes" id="UP000612808"/>
    </source>
</evidence>
<comment type="caution">
    <text evidence="3">The sequence shown here is derived from an EMBL/GenBank/DDBJ whole genome shotgun (WGS) entry which is preliminary data.</text>
</comment>
<dbReference type="InterPro" id="IPR006311">
    <property type="entry name" value="TAT_signal"/>
</dbReference>
<accession>A0A8J3J2L3</accession>
<evidence type="ECO:0000313" key="3">
    <source>
        <dbReference type="EMBL" id="GID13425.1"/>
    </source>
</evidence>
<name>A0A8J3J2L3_9ACTN</name>